<keyword evidence="2" id="KW-0812">Transmembrane</keyword>
<organism evidence="4 5">
    <name type="scientific">Ziziphus jujuba</name>
    <name type="common">Chinese jujube</name>
    <name type="synonym">Ziziphus sativa</name>
    <dbReference type="NCBI Taxonomy" id="326968"/>
    <lineage>
        <taxon>Eukaryota</taxon>
        <taxon>Viridiplantae</taxon>
        <taxon>Streptophyta</taxon>
        <taxon>Embryophyta</taxon>
        <taxon>Tracheophyta</taxon>
        <taxon>Spermatophyta</taxon>
        <taxon>Magnoliopsida</taxon>
        <taxon>eudicotyledons</taxon>
        <taxon>Gunneridae</taxon>
        <taxon>Pentapetalae</taxon>
        <taxon>rosids</taxon>
        <taxon>fabids</taxon>
        <taxon>Rosales</taxon>
        <taxon>Rhamnaceae</taxon>
        <taxon>Paliureae</taxon>
        <taxon>Ziziphus</taxon>
    </lineage>
</organism>
<feature type="transmembrane region" description="Helical" evidence="2">
    <location>
        <begin position="401"/>
        <end position="424"/>
    </location>
</feature>
<dbReference type="Pfam" id="PF12796">
    <property type="entry name" value="Ank_2"/>
    <property type="match status" value="1"/>
</dbReference>
<dbReference type="PROSITE" id="PS50088">
    <property type="entry name" value="ANK_REPEAT"/>
    <property type="match status" value="1"/>
</dbReference>
<dbReference type="GeneID" id="125421500"/>
<evidence type="ECO:0000313" key="5">
    <source>
        <dbReference type="RefSeq" id="XP_060675764.1"/>
    </source>
</evidence>
<dbReference type="RefSeq" id="XP_060675764.1">
    <property type="nucleotide sequence ID" value="XM_060819781.1"/>
</dbReference>
<proteinExistence type="predicted"/>
<dbReference type="Proteomes" id="UP001652623">
    <property type="component" value="Chromosome 8"/>
</dbReference>
<dbReference type="Gene3D" id="1.25.40.20">
    <property type="entry name" value="Ankyrin repeat-containing domain"/>
    <property type="match status" value="1"/>
</dbReference>
<evidence type="ECO:0000256" key="2">
    <source>
        <dbReference type="SAM" id="Phobius"/>
    </source>
</evidence>
<keyword evidence="1" id="KW-0040">ANK repeat</keyword>
<accession>A0ABM4AGA5</accession>
<dbReference type="SUPFAM" id="SSF48403">
    <property type="entry name" value="Ankyrin repeat"/>
    <property type="match status" value="1"/>
</dbReference>
<keyword evidence="2" id="KW-1133">Transmembrane helix</keyword>
<dbReference type="PANTHER" id="PTHR24177">
    <property type="entry name" value="CASKIN"/>
    <property type="match status" value="1"/>
</dbReference>
<dbReference type="PROSITE" id="PS50297">
    <property type="entry name" value="ANK_REP_REGION"/>
    <property type="match status" value="1"/>
</dbReference>
<dbReference type="PANTHER" id="PTHR24177:SF329">
    <property type="entry name" value="ANKYRIN REPEAT PROTEIN"/>
    <property type="match status" value="1"/>
</dbReference>
<dbReference type="InterPro" id="IPR036770">
    <property type="entry name" value="Ankyrin_rpt-contain_sf"/>
</dbReference>
<evidence type="ECO:0000259" key="3">
    <source>
        <dbReference type="Pfam" id="PF13962"/>
    </source>
</evidence>
<protein>
    <submittedName>
        <fullName evidence="5">Ankyrin repeat-containing protein ITN1-like</fullName>
    </submittedName>
</protein>
<gene>
    <name evidence="5" type="primary">LOC125421500</name>
</gene>
<feature type="domain" description="PGG" evidence="3">
    <location>
        <begin position="352"/>
        <end position="465"/>
    </location>
</feature>
<name>A0ABM4AGA5_ZIZJJ</name>
<dbReference type="InterPro" id="IPR026961">
    <property type="entry name" value="PGG_dom"/>
</dbReference>
<dbReference type="InterPro" id="IPR002110">
    <property type="entry name" value="Ankyrin_rpt"/>
</dbReference>
<feature type="transmembrane region" description="Helical" evidence="2">
    <location>
        <begin position="473"/>
        <end position="502"/>
    </location>
</feature>
<dbReference type="SMART" id="SM00248">
    <property type="entry name" value="ANK"/>
    <property type="match status" value="3"/>
</dbReference>
<feature type="repeat" description="ANK" evidence="1">
    <location>
        <begin position="4"/>
        <end position="27"/>
    </location>
</feature>
<feature type="transmembrane region" description="Helical" evidence="2">
    <location>
        <begin position="445"/>
        <end position="467"/>
    </location>
</feature>
<evidence type="ECO:0000256" key="1">
    <source>
        <dbReference type="PROSITE-ProRule" id="PRU00023"/>
    </source>
</evidence>
<feature type="transmembrane region" description="Helical" evidence="2">
    <location>
        <begin position="362"/>
        <end position="381"/>
    </location>
</feature>
<evidence type="ECO:0000313" key="4">
    <source>
        <dbReference type="Proteomes" id="UP001652623"/>
    </source>
</evidence>
<keyword evidence="4" id="KW-1185">Reference proteome</keyword>
<sequence>MTRTRRTALHVAAMAGHTEIVETLVENMSPEDLEIKDSSGFTALTAAISYNANIKIAECMVKKNKKLPTVVDELCMPVVWAFRYCHIEMARYLYSVASIESLLSDDDNRAHAAGLINQAIMTKCYDVALHLLQHCPQLATTADTAGIAIVIDGDRVIKEIYTKPPTNPNMSSGFKKIYEMKLIHIQTSELLRRMCDEIKKLDETQMSRPDIITTLFEAVEKGNFEFVRSIFKSSPDLEEVYGFHERNIFMAAIRCRQAKLFSLIHGVRSKLKATNHRDRDSNNMLHMAGLSLPHPQLDRIAGAALQMQRELQWFKEVESVVPPWTYEHINSESLTPRQLFTREHKQLLSDGEKWMKETATSCTVVGALIVTIMFAATFTVPGGNDEGTGYPKFLDNKTFMLFIKSDAISLFSSTTSVLMFLGILTSTYDEDDFLKSLPKKLMIGLGTLFLSIAAMMISFCAAVSVMLDDKKSWLAFFIISLAGIPITLFVLMQFPLLIEIYLSTYRPNIFNRKP</sequence>
<reference evidence="5" key="1">
    <citation type="submission" date="2025-08" db="UniProtKB">
        <authorList>
            <consortium name="RefSeq"/>
        </authorList>
    </citation>
    <scope>IDENTIFICATION</scope>
    <source>
        <tissue evidence="5">Seedling</tissue>
    </source>
</reference>
<dbReference type="Pfam" id="PF13962">
    <property type="entry name" value="PGG"/>
    <property type="match status" value="1"/>
</dbReference>
<keyword evidence="2" id="KW-0472">Membrane</keyword>